<dbReference type="Proteomes" id="UP000271797">
    <property type="component" value="Chromosome"/>
</dbReference>
<gene>
    <name evidence="1" type="ORF">NCTC9044_00398</name>
</gene>
<proteinExistence type="predicted"/>
<accession>A0A3S4LDA2</accession>
<name>A0A3S4LDA2_ECOLX</name>
<sequence>MKRAPFLCKQSPDRTLEVVILAGSLAWETSHVWRKDPDREDDVPPMVLGPDELADLSNLTIIRPDTLYVRYFAPAISVKKSC</sequence>
<evidence type="ECO:0000313" key="2">
    <source>
        <dbReference type="Proteomes" id="UP000271797"/>
    </source>
</evidence>
<protein>
    <submittedName>
        <fullName evidence="1">Putative prophage protein</fullName>
    </submittedName>
</protein>
<dbReference type="EMBL" id="LR134238">
    <property type="protein sequence ID" value="VED06693.1"/>
    <property type="molecule type" value="Genomic_DNA"/>
</dbReference>
<dbReference type="AlphaFoldDB" id="A0A3S4LDA2"/>
<reference evidence="1 2" key="1">
    <citation type="submission" date="2018-12" db="EMBL/GenBank/DDBJ databases">
        <authorList>
            <consortium name="Pathogen Informatics"/>
        </authorList>
    </citation>
    <scope>NUCLEOTIDE SEQUENCE [LARGE SCALE GENOMIC DNA]</scope>
    <source>
        <strain evidence="1 2">NCTC9044</strain>
    </source>
</reference>
<organism evidence="1 2">
    <name type="scientific">Escherichia coli</name>
    <dbReference type="NCBI Taxonomy" id="562"/>
    <lineage>
        <taxon>Bacteria</taxon>
        <taxon>Pseudomonadati</taxon>
        <taxon>Pseudomonadota</taxon>
        <taxon>Gammaproteobacteria</taxon>
        <taxon>Enterobacterales</taxon>
        <taxon>Enterobacteriaceae</taxon>
        <taxon>Escherichia</taxon>
    </lineage>
</organism>
<evidence type="ECO:0000313" key="1">
    <source>
        <dbReference type="EMBL" id="VED06693.1"/>
    </source>
</evidence>